<evidence type="ECO:0000256" key="2">
    <source>
        <dbReference type="PROSITE-ProRule" id="PRU00497"/>
    </source>
</evidence>
<keyword evidence="1 2" id="KW-0193">Cuticle</keyword>
<feature type="signal peptide" evidence="4">
    <location>
        <begin position="1"/>
        <end position="19"/>
    </location>
</feature>
<gene>
    <name evidence="5" type="ORF">AFUS01_LOCUS44959</name>
</gene>
<dbReference type="PROSITE" id="PS51155">
    <property type="entry name" value="CHIT_BIND_RR_2"/>
    <property type="match status" value="1"/>
</dbReference>
<dbReference type="GO" id="GO:0062129">
    <property type="term" value="C:chitin-based extracellular matrix"/>
    <property type="evidence" value="ECO:0007669"/>
    <property type="project" value="TreeGrafter"/>
</dbReference>
<evidence type="ECO:0000256" key="1">
    <source>
        <dbReference type="ARBA" id="ARBA00022460"/>
    </source>
</evidence>
<feature type="region of interest" description="Disordered" evidence="3">
    <location>
        <begin position="339"/>
        <end position="377"/>
    </location>
</feature>
<dbReference type="InterPro" id="IPR000618">
    <property type="entry name" value="Insect_cuticle"/>
</dbReference>
<keyword evidence="4" id="KW-0732">Signal</keyword>
<comment type="caution">
    <text evidence="5">The sequence shown here is derived from an EMBL/GenBank/DDBJ whole genome shotgun (WGS) entry which is preliminary data.</text>
</comment>
<dbReference type="InterPro" id="IPR050468">
    <property type="entry name" value="Cuticle_Struct_Prot"/>
</dbReference>
<feature type="region of interest" description="Disordered" evidence="3">
    <location>
        <begin position="422"/>
        <end position="468"/>
    </location>
</feature>
<accession>A0A8J2LS15</accession>
<evidence type="ECO:0000256" key="3">
    <source>
        <dbReference type="SAM" id="MobiDB-lite"/>
    </source>
</evidence>
<dbReference type="Proteomes" id="UP000708208">
    <property type="component" value="Unassembled WGS sequence"/>
</dbReference>
<evidence type="ECO:0000313" key="5">
    <source>
        <dbReference type="EMBL" id="CAG7835612.1"/>
    </source>
</evidence>
<dbReference type="PROSITE" id="PS00233">
    <property type="entry name" value="CHIT_BIND_RR_1"/>
    <property type="match status" value="1"/>
</dbReference>
<evidence type="ECO:0000256" key="4">
    <source>
        <dbReference type="SAM" id="SignalP"/>
    </source>
</evidence>
<feature type="compositionally biased region" description="Polar residues" evidence="3">
    <location>
        <begin position="268"/>
        <end position="301"/>
    </location>
</feature>
<name>A0A8J2LS15_9HEXA</name>
<dbReference type="InterPro" id="IPR031311">
    <property type="entry name" value="CHIT_BIND_RR_consensus"/>
</dbReference>
<organism evidence="5 6">
    <name type="scientific">Allacma fusca</name>
    <dbReference type="NCBI Taxonomy" id="39272"/>
    <lineage>
        <taxon>Eukaryota</taxon>
        <taxon>Metazoa</taxon>
        <taxon>Ecdysozoa</taxon>
        <taxon>Arthropoda</taxon>
        <taxon>Hexapoda</taxon>
        <taxon>Collembola</taxon>
        <taxon>Symphypleona</taxon>
        <taxon>Sminthuridae</taxon>
        <taxon>Allacma</taxon>
    </lineage>
</organism>
<dbReference type="EMBL" id="CAJVCH010570689">
    <property type="protein sequence ID" value="CAG7835612.1"/>
    <property type="molecule type" value="Genomic_DNA"/>
</dbReference>
<dbReference type="AlphaFoldDB" id="A0A8J2LS15"/>
<feature type="region of interest" description="Disordered" evidence="3">
    <location>
        <begin position="98"/>
        <end position="119"/>
    </location>
</feature>
<proteinExistence type="predicted"/>
<feature type="chain" id="PRO_5035315801" evidence="4">
    <location>
        <begin position="20"/>
        <end position="571"/>
    </location>
</feature>
<reference evidence="5" key="1">
    <citation type="submission" date="2021-06" db="EMBL/GenBank/DDBJ databases">
        <authorList>
            <person name="Hodson N. C."/>
            <person name="Mongue J. A."/>
            <person name="Jaron S. K."/>
        </authorList>
    </citation>
    <scope>NUCLEOTIDE SEQUENCE</scope>
</reference>
<dbReference type="GO" id="GO:0008010">
    <property type="term" value="F:structural constituent of chitin-based larval cuticle"/>
    <property type="evidence" value="ECO:0007669"/>
    <property type="project" value="TreeGrafter"/>
</dbReference>
<feature type="compositionally biased region" description="Low complexity" evidence="3">
    <location>
        <begin position="444"/>
        <end position="454"/>
    </location>
</feature>
<dbReference type="PANTHER" id="PTHR10380">
    <property type="entry name" value="CUTICLE PROTEIN"/>
    <property type="match status" value="1"/>
</dbReference>
<evidence type="ECO:0000313" key="6">
    <source>
        <dbReference type="Proteomes" id="UP000708208"/>
    </source>
</evidence>
<protein>
    <submittedName>
        <fullName evidence="5">Uncharacterized protein</fullName>
    </submittedName>
</protein>
<dbReference type="OrthoDB" id="8123782at2759"/>
<feature type="region of interest" description="Disordered" evidence="3">
    <location>
        <begin position="177"/>
        <end position="199"/>
    </location>
</feature>
<dbReference type="PANTHER" id="PTHR10380:SF173">
    <property type="entry name" value="CUTICULAR PROTEIN 47EF, ISOFORM C-RELATED"/>
    <property type="match status" value="1"/>
</dbReference>
<feature type="region of interest" description="Disordered" evidence="3">
    <location>
        <begin position="65"/>
        <end position="84"/>
    </location>
</feature>
<keyword evidence="6" id="KW-1185">Reference proteome</keyword>
<feature type="region of interest" description="Disordered" evidence="3">
    <location>
        <begin position="268"/>
        <end position="319"/>
    </location>
</feature>
<dbReference type="Pfam" id="PF00379">
    <property type="entry name" value="Chitin_bind_4"/>
    <property type="match status" value="1"/>
</dbReference>
<sequence>MFFCTKCIIVACVVTLSYGRIGPYNALREAPNSNYASTQPQNQPGHIQFQNFMYGSRPLTLLPSYGRSSNSLTGAQPRYEPLKQTQVRRSAAAHQIETSASHGEVVTVPRSPDQSPGSTVKRITLSTAPTSQQFIQNPGRFLQRSSAETQSFNIHSQPAVSTASAFDAKKLLPGITSSYSVTDGSKSVQEQPGKTHQMKSLYQRTPAQAFSTPYSGSKIQAEPSSHSVVRAAAHFGAESGDRPFSPSNAQSEPQLLYESEPLSYSYSIQNVPPYSTPEGTITHQSLVQGGGSRSYQSLVDTSSSSKSQTRYSEPDPTHTSEFVEFIPSVEETYRTSSLAKSARQVRQRVSPGTPERANDFEFPESVRLSSSKQDEPPYFAASPIDTAIIPDVKPSNPVYSLRVSSSFSATAPNVTTYVPFKSFTVTEPPSPPQRREPSKPPRSTPSSTPGPTNPYEEEESDEVTPVTANSVGVQSSPISLYRYITNQNPEILRFSQTANSHEFETSNGIRVQEETEVVNTNSEPGSDGRSIVKKGSYSWIAPDGQKYEVRYTADAFGFHPEGDHIPKNLPV</sequence>